<feature type="chain" id="PRO_5046681032" evidence="1">
    <location>
        <begin position="24"/>
        <end position="403"/>
    </location>
</feature>
<dbReference type="SUPFAM" id="SSF50969">
    <property type="entry name" value="YVTN repeat-like/Quinoprotein amine dehydrogenase"/>
    <property type="match status" value="1"/>
</dbReference>
<proteinExistence type="predicted"/>
<organism evidence="2 3">
    <name type="scientific">Archangium gephyra</name>
    <dbReference type="NCBI Taxonomy" id="48"/>
    <lineage>
        <taxon>Bacteria</taxon>
        <taxon>Pseudomonadati</taxon>
        <taxon>Myxococcota</taxon>
        <taxon>Myxococcia</taxon>
        <taxon>Myxococcales</taxon>
        <taxon>Cystobacterineae</taxon>
        <taxon>Archangiaceae</taxon>
        <taxon>Archangium</taxon>
    </lineage>
</organism>
<keyword evidence="1" id="KW-0732">Signal</keyword>
<name>A0ABX9K2P1_9BACT</name>
<sequence length="403" mass="43766">MLNTLRVLRLSVLLVASATAAWADAPVSPVPIIAADTGTVTFVDSNGSRVLADCHEGFEFRMLAGPQRGQLQRESKPCNLGTLVVHPPTGRWAVEALVAGSHNISKTVSVLVSGREVALPTDKEGRVKQGDLLILGDGNGVVAVTSGTPEMWTTNGIYREQRPEAFTPDGSRVLVTAGDSGLREFWSWSFAPRPTGVRVLPAGMTDSEGNLVTSGEPRIVLRHPRGGVRIAMQDATGTRPWKVGARLRQERRGLLTPLVLGNTLVFYRQGVWPPDGGDCDELNPGTYRRLELSTGQERVWRRHEGECSTRDFVAASVVRRTVYFIEGTIYSGNRLFEYDVARDATRELKFEGGVSKVLDISEDGRKLLVLTYPALVLHDVVDGSSIPLPRIAVGNGARLLAVP</sequence>
<accession>A0ABX9K2P1</accession>
<reference evidence="2 3" key="1">
    <citation type="submission" date="2018-08" db="EMBL/GenBank/DDBJ databases">
        <title>Genomic Encyclopedia of Archaeal and Bacterial Type Strains, Phase II (KMG-II): from individual species to whole genera.</title>
        <authorList>
            <person name="Goeker M."/>
        </authorList>
    </citation>
    <scope>NUCLEOTIDE SEQUENCE [LARGE SCALE GENOMIC DNA]</scope>
    <source>
        <strain evidence="2 3">DSM 2261</strain>
    </source>
</reference>
<dbReference type="InterPro" id="IPR011044">
    <property type="entry name" value="Quino_amine_DH_bsu"/>
</dbReference>
<evidence type="ECO:0000313" key="2">
    <source>
        <dbReference type="EMBL" id="REG32171.1"/>
    </source>
</evidence>
<evidence type="ECO:0000256" key="1">
    <source>
        <dbReference type="SAM" id="SignalP"/>
    </source>
</evidence>
<feature type="signal peptide" evidence="1">
    <location>
        <begin position="1"/>
        <end position="23"/>
    </location>
</feature>
<gene>
    <name evidence="2" type="ORF">ATI61_105499</name>
</gene>
<dbReference type="Proteomes" id="UP000256345">
    <property type="component" value="Unassembled WGS sequence"/>
</dbReference>
<dbReference type="EMBL" id="QUMU01000005">
    <property type="protein sequence ID" value="REG32171.1"/>
    <property type="molecule type" value="Genomic_DNA"/>
</dbReference>
<keyword evidence="3" id="KW-1185">Reference proteome</keyword>
<evidence type="ECO:0000313" key="3">
    <source>
        <dbReference type="Proteomes" id="UP000256345"/>
    </source>
</evidence>
<protein>
    <submittedName>
        <fullName evidence="2">Uncharacterized protein</fullName>
    </submittedName>
</protein>
<comment type="caution">
    <text evidence="2">The sequence shown here is derived from an EMBL/GenBank/DDBJ whole genome shotgun (WGS) entry which is preliminary data.</text>
</comment>